<organism evidence="1 2">
    <name type="scientific">Actinomadura harenae</name>
    <dbReference type="NCBI Taxonomy" id="2483351"/>
    <lineage>
        <taxon>Bacteria</taxon>
        <taxon>Bacillati</taxon>
        <taxon>Actinomycetota</taxon>
        <taxon>Actinomycetes</taxon>
        <taxon>Streptosporangiales</taxon>
        <taxon>Thermomonosporaceae</taxon>
        <taxon>Actinomadura</taxon>
    </lineage>
</organism>
<protein>
    <submittedName>
        <fullName evidence="1">Uncharacterized protein</fullName>
    </submittedName>
</protein>
<keyword evidence="2" id="KW-1185">Reference proteome</keyword>
<reference evidence="1 2" key="1">
    <citation type="submission" date="2018-10" db="EMBL/GenBank/DDBJ databases">
        <title>Isolation from soil.</title>
        <authorList>
            <person name="Hu J."/>
        </authorList>
    </citation>
    <scope>NUCLEOTIDE SEQUENCE [LARGE SCALE GENOMIC DNA]</scope>
    <source>
        <strain evidence="1 2">NEAU-Ht49</strain>
    </source>
</reference>
<sequence length="105" mass="11618">MTHKKIDVAAEPGTEFDTERGLNQATTWVDFTGSGDFLVNVQAGWFTPSTLVVGSITELNTSGNPMIGRARMTLHNVAPYQGGVIFRVNIEWDSDLPTRIVIFYQ</sequence>
<dbReference type="OrthoDB" id="4194413at2"/>
<evidence type="ECO:0000313" key="1">
    <source>
        <dbReference type="EMBL" id="RMI42914.1"/>
    </source>
</evidence>
<evidence type="ECO:0000313" key="2">
    <source>
        <dbReference type="Proteomes" id="UP000282674"/>
    </source>
</evidence>
<dbReference type="EMBL" id="RFFG01000029">
    <property type="protein sequence ID" value="RMI42914.1"/>
    <property type="molecule type" value="Genomic_DNA"/>
</dbReference>
<dbReference type="AlphaFoldDB" id="A0A3M2LZJ2"/>
<gene>
    <name evidence="1" type="ORF">EBO15_17970</name>
</gene>
<dbReference type="RefSeq" id="WP_122195551.1">
    <property type="nucleotide sequence ID" value="NZ_JBHSKC010000017.1"/>
</dbReference>
<name>A0A3M2LZJ2_9ACTN</name>
<proteinExistence type="predicted"/>
<dbReference type="Proteomes" id="UP000282674">
    <property type="component" value="Unassembled WGS sequence"/>
</dbReference>
<comment type="caution">
    <text evidence="1">The sequence shown here is derived from an EMBL/GenBank/DDBJ whole genome shotgun (WGS) entry which is preliminary data.</text>
</comment>
<accession>A0A3M2LZJ2</accession>